<evidence type="ECO:0000313" key="5">
    <source>
        <dbReference type="EMBL" id="AWN03667.1"/>
    </source>
</evidence>
<dbReference type="RefSeq" id="YP_009801693.1">
    <property type="nucleotide sequence ID" value="NC_047974.1"/>
</dbReference>
<dbReference type="PANTHER" id="PTHR30231">
    <property type="entry name" value="DNA POLYMERASE III SUBUNIT EPSILON"/>
    <property type="match status" value="1"/>
</dbReference>
<keyword evidence="1" id="KW-0540">Nuclease</keyword>
<evidence type="ECO:0000313" key="6">
    <source>
        <dbReference type="Proteomes" id="UP000246975"/>
    </source>
</evidence>
<reference evidence="5 6" key="1">
    <citation type="submission" date="2018-03" db="EMBL/GenBank/DDBJ databases">
        <authorList>
            <person name="Garlena R.A."/>
            <person name="Russell D.A."/>
            <person name="Pope W.H."/>
            <person name="Jacobs-Sera D."/>
            <person name="Hatfull G.F."/>
        </authorList>
    </citation>
    <scope>NUCLEOTIDE SEQUENCE [LARGE SCALE GENOMIC DNA]</scope>
</reference>
<proteinExistence type="predicted"/>
<dbReference type="Pfam" id="PF00929">
    <property type="entry name" value="RNase_T"/>
    <property type="match status" value="1"/>
</dbReference>
<gene>
    <name evidence="5" type="primary">47</name>
    <name evidence="5" type="ORF">PBI_JACE_47</name>
</gene>
<evidence type="ECO:0000256" key="2">
    <source>
        <dbReference type="ARBA" id="ARBA00022801"/>
    </source>
</evidence>
<dbReference type="GeneID" id="54992211"/>
<keyword evidence="3 5" id="KW-0269">Exonuclease</keyword>
<dbReference type="InterPro" id="IPR012337">
    <property type="entry name" value="RNaseH-like_sf"/>
</dbReference>
<dbReference type="SUPFAM" id="SSF53098">
    <property type="entry name" value="Ribonuclease H-like"/>
    <property type="match status" value="1"/>
</dbReference>
<dbReference type="CDD" id="cd06127">
    <property type="entry name" value="DEDDh"/>
    <property type="match status" value="1"/>
</dbReference>
<dbReference type="EMBL" id="MH153804">
    <property type="protein sequence ID" value="AWN03667.1"/>
    <property type="molecule type" value="Genomic_DNA"/>
</dbReference>
<dbReference type="Gene3D" id="3.30.420.10">
    <property type="entry name" value="Ribonuclease H-like superfamily/Ribonuclease H"/>
    <property type="match status" value="1"/>
</dbReference>
<organism evidence="5 6">
    <name type="scientific">Gordonia phage Jace</name>
    <dbReference type="NCBI Taxonomy" id="2182360"/>
    <lineage>
        <taxon>Viruses</taxon>
        <taxon>Duplodnaviria</taxon>
        <taxon>Heunggongvirae</taxon>
        <taxon>Uroviricota</taxon>
        <taxon>Caudoviricetes</taxon>
        <taxon>Jacevirus</taxon>
        <taxon>Jacevirus jace</taxon>
    </lineage>
</organism>
<evidence type="ECO:0000256" key="3">
    <source>
        <dbReference type="ARBA" id="ARBA00022839"/>
    </source>
</evidence>
<accession>A0A2U8UJ38</accession>
<dbReference type="GO" id="GO:0003676">
    <property type="term" value="F:nucleic acid binding"/>
    <property type="evidence" value="ECO:0007669"/>
    <property type="project" value="InterPro"/>
</dbReference>
<protein>
    <submittedName>
        <fullName evidence="5">Exonuclease</fullName>
    </submittedName>
</protein>
<dbReference type="InterPro" id="IPR036397">
    <property type="entry name" value="RNaseH_sf"/>
</dbReference>
<dbReference type="PANTHER" id="PTHR30231:SF4">
    <property type="entry name" value="PROTEIN NEN2"/>
    <property type="match status" value="1"/>
</dbReference>
<dbReference type="KEGG" id="vg:54992211"/>
<dbReference type="SMART" id="SM00479">
    <property type="entry name" value="EXOIII"/>
    <property type="match status" value="1"/>
</dbReference>
<evidence type="ECO:0000256" key="1">
    <source>
        <dbReference type="ARBA" id="ARBA00022722"/>
    </source>
</evidence>
<sequence>MTTTVGTMPLAAFDLETTGPDPLNDRIVTAHLTRIVTDEHGVTTTNGRNWLLDPGIDIPAGATEVHGITTEHAREHGQGYIHGYDEIRHQLEQAWSHGFAVVVFNAAFDLTMMDAEGIRLGRGQLRPGAVIDPYVIDKAFDQWRKGKRTLAAQCEVYRVRLDNAHEAEADAMAAARLAWKMLRHYDLTTATPAQLADSQARWYAEQQADFARYLRKLARKVDAPDEQGRTADEQRAELEARAAAITGEWPIGHASEQAAA</sequence>
<feature type="domain" description="Exonuclease" evidence="4">
    <location>
        <begin position="9"/>
        <end position="187"/>
    </location>
</feature>
<name>A0A2U8UJ38_9CAUD</name>
<keyword evidence="6" id="KW-1185">Reference proteome</keyword>
<evidence type="ECO:0000259" key="4">
    <source>
        <dbReference type="SMART" id="SM00479"/>
    </source>
</evidence>
<dbReference type="InterPro" id="IPR013520">
    <property type="entry name" value="Ribonucl_H"/>
</dbReference>
<dbReference type="GO" id="GO:0008408">
    <property type="term" value="F:3'-5' exonuclease activity"/>
    <property type="evidence" value="ECO:0007669"/>
    <property type="project" value="TreeGrafter"/>
</dbReference>
<keyword evidence="2" id="KW-0378">Hydrolase</keyword>
<dbReference type="Proteomes" id="UP000246975">
    <property type="component" value="Segment"/>
</dbReference>
<dbReference type="NCBIfam" id="NF005927">
    <property type="entry name" value="PRK07942.1"/>
    <property type="match status" value="1"/>
</dbReference>